<feature type="region of interest" description="Disordered" evidence="1">
    <location>
        <begin position="58"/>
        <end position="77"/>
    </location>
</feature>
<dbReference type="Proteomes" id="UP001497623">
    <property type="component" value="Unassembled WGS sequence"/>
</dbReference>
<organism evidence="2 3">
    <name type="scientific">Meganyctiphanes norvegica</name>
    <name type="common">Northern krill</name>
    <name type="synonym">Thysanopoda norvegica</name>
    <dbReference type="NCBI Taxonomy" id="48144"/>
    <lineage>
        <taxon>Eukaryota</taxon>
        <taxon>Metazoa</taxon>
        <taxon>Ecdysozoa</taxon>
        <taxon>Arthropoda</taxon>
        <taxon>Crustacea</taxon>
        <taxon>Multicrustacea</taxon>
        <taxon>Malacostraca</taxon>
        <taxon>Eumalacostraca</taxon>
        <taxon>Eucarida</taxon>
        <taxon>Euphausiacea</taxon>
        <taxon>Euphausiidae</taxon>
        <taxon>Meganyctiphanes</taxon>
    </lineage>
</organism>
<accession>A0AAV2RMG0</accession>
<feature type="compositionally biased region" description="Polar residues" evidence="1">
    <location>
        <begin position="34"/>
        <end position="47"/>
    </location>
</feature>
<gene>
    <name evidence="2" type="ORF">MNOR_LOCUS26303</name>
</gene>
<proteinExistence type="predicted"/>
<sequence length="172" mass="19063">KEETLPLLQRPYYNFSRPGIVERLPSYPHRPNLPFNQHTKSQVSDQSSLELAAMGLPLRPQTQKEPTPMHTDDESQDSDMIQMSNNVETFNILITKNMTGAQTKPTIQYLHDAQVDAMLLNTSISSVNSIGKLKDVVSRAINAAIAREPIAIQEAIAQVIETPGQDATVNVV</sequence>
<name>A0AAV2RMG0_MEGNR</name>
<comment type="caution">
    <text evidence="2">The sequence shown here is derived from an EMBL/GenBank/DDBJ whole genome shotgun (WGS) entry which is preliminary data.</text>
</comment>
<feature type="non-terminal residue" evidence="2">
    <location>
        <position position="1"/>
    </location>
</feature>
<keyword evidence="3" id="KW-1185">Reference proteome</keyword>
<protein>
    <submittedName>
        <fullName evidence="2">Uncharacterized protein</fullName>
    </submittedName>
</protein>
<evidence type="ECO:0000313" key="2">
    <source>
        <dbReference type="EMBL" id="CAL4129457.1"/>
    </source>
</evidence>
<dbReference type="EMBL" id="CAXKWB010026087">
    <property type="protein sequence ID" value="CAL4129457.1"/>
    <property type="molecule type" value="Genomic_DNA"/>
</dbReference>
<feature type="non-terminal residue" evidence="2">
    <location>
        <position position="172"/>
    </location>
</feature>
<reference evidence="2 3" key="1">
    <citation type="submission" date="2024-05" db="EMBL/GenBank/DDBJ databases">
        <authorList>
            <person name="Wallberg A."/>
        </authorList>
    </citation>
    <scope>NUCLEOTIDE SEQUENCE [LARGE SCALE GENOMIC DNA]</scope>
</reference>
<evidence type="ECO:0000313" key="3">
    <source>
        <dbReference type="Proteomes" id="UP001497623"/>
    </source>
</evidence>
<feature type="region of interest" description="Disordered" evidence="1">
    <location>
        <begin position="26"/>
        <end position="47"/>
    </location>
</feature>
<evidence type="ECO:0000256" key="1">
    <source>
        <dbReference type="SAM" id="MobiDB-lite"/>
    </source>
</evidence>
<dbReference type="AlphaFoldDB" id="A0AAV2RMG0"/>